<evidence type="ECO:0000256" key="4">
    <source>
        <dbReference type="ARBA" id="ARBA00022741"/>
    </source>
</evidence>
<dbReference type="InterPro" id="IPR049940">
    <property type="entry name" value="GluQ/Sye"/>
</dbReference>
<evidence type="ECO:0000256" key="2">
    <source>
        <dbReference type="ARBA" id="ARBA00012835"/>
    </source>
</evidence>
<evidence type="ECO:0000256" key="8">
    <source>
        <dbReference type="ARBA" id="ARBA00030865"/>
    </source>
</evidence>
<evidence type="ECO:0000256" key="7">
    <source>
        <dbReference type="ARBA" id="ARBA00023146"/>
    </source>
</evidence>
<dbReference type="InterPro" id="IPR000924">
    <property type="entry name" value="Glu/Gln-tRNA-synth"/>
</dbReference>
<organism evidence="12 13">
    <name type="scientific">Vanrija albida</name>
    <dbReference type="NCBI Taxonomy" id="181172"/>
    <lineage>
        <taxon>Eukaryota</taxon>
        <taxon>Fungi</taxon>
        <taxon>Dikarya</taxon>
        <taxon>Basidiomycota</taxon>
        <taxon>Agaricomycotina</taxon>
        <taxon>Tremellomycetes</taxon>
        <taxon>Trichosporonales</taxon>
        <taxon>Trichosporonaceae</taxon>
        <taxon>Vanrija</taxon>
    </lineage>
</organism>
<evidence type="ECO:0000256" key="5">
    <source>
        <dbReference type="ARBA" id="ARBA00022840"/>
    </source>
</evidence>
<dbReference type="SUPFAM" id="SSF48163">
    <property type="entry name" value="An anticodon-binding domain of class I aminoacyl-tRNA synthetases"/>
    <property type="match status" value="1"/>
</dbReference>
<keyword evidence="3 9" id="KW-0436">Ligase</keyword>
<dbReference type="HAMAP" id="MF_00022">
    <property type="entry name" value="Glu_tRNA_synth_type1"/>
    <property type="match status" value="1"/>
</dbReference>
<dbReference type="EMBL" id="JBBXJM010000005">
    <property type="protein sequence ID" value="KAL1407080.1"/>
    <property type="molecule type" value="Genomic_DNA"/>
</dbReference>
<dbReference type="NCBIfam" id="TIGR00464">
    <property type="entry name" value="gltX_bact"/>
    <property type="match status" value="1"/>
</dbReference>
<dbReference type="InterPro" id="IPR001412">
    <property type="entry name" value="aa-tRNA-synth_I_CS"/>
</dbReference>
<keyword evidence="4 9" id="KW-0547">Nucleotide-binding</keyword>
<dbReference type="EC" id="6.1.1.17" evidence="2"/>
<dbReference type="Pfam" id="PF00749">
    <property type="entry name" value="tRNA-synt_1c"/>
    <property type="match status" value="1"/>
</dbReference>
<evidence type="ECO:0000259" key="10">
    <source>
        <dbReference type="Pfam" id="PF00749"/>
    </source>
</evidence>
<protein>
    <recommendedName>
        <fullName evidence="2">glutamate--tRNA ligase</fullName>
        <ecNumber evidence="2">6.1.1.17</ecNumber>
    </recommendedName>
    <alternativeName>
        <fullName evidence="8">Glutamyl-tRNA synthetase</fullName>
    </alternativeName>
</protein>
<sequence>MQSALRALRSSKSGPWRVSCSRCHSTATAPESSSAARLRFAPSPTGALHLGGLRTALFNYLLARKLGGKWLLRVEDTDQSRLVPGSVENLIKSLEWAGLDYDEGVGRSGGKHGPYTQSERLDLYRHYAKELVDGGHAYECFCSPDELLAIKSSLKKQGHFHGYDGRCRHLSRDDVQQRKRAGHKHVIRFKSQAEKETLPEDLIFGPAQPTTVSTGADDFILMKADAWPTYHLASVVDDHLMEISHVLRGEEWLPSVTKHHQLYRAFGWKPPQFAHLPLLANLDGTKLSKRTGDVSVDAYRDKGYEPEALVNFLALMGWDYQTAIENAHAAADEHGDGLLPFHARGDKHSIYELFTLPQLVAAFDLGLVTHRRAAVNLGKLDFLNKMHLRRKVGRLGEDGELVSTGKVLDPTASEEGRDELVKRYQASLREQEVLKDCALVDDLEYVGMVFDTELARTVKLCDMAPKSLFFYLKPGYDSAEAKQFLAKLRLSTYVEAVDTVAEELDNLIQKGRKLDVDLCWEAMHATTAKLGLRKNSDLTLPMRHALTGCQAGPGVPQLMTALGPAESLERLQAGSRFAAARGRA</sequence>
<dbReference type="GO" id="GO:0004818">
    <property type="term" value="F:glutamate-tRNA ligase activity"/>
    <property type="evidence" value="ECO:0007669"/>
    <property type="project" value="UniProtKB-EC"/>
</dbReference>
<keyword evidence="13" id="KW-1185">Reference proteome</keyword>
<comment type="similarity">
    <text evidence="1">Belongs to the class-I aminoacyl-tRNA synthetase family. Glutamate--tRNA ligase type 1 subfamily.</text>
</comment>
<reference evidence="12 13" key="1">
    <citation type="submission" date="2023-08" db="EMBL/GenBank/DDBJ databases">
        <title>Annotated Genome Sequence of Vanrija albida AlHP1.</title>
        <authorList>
            <person name="Herzog R."/>
        </authorList>
    </citation>
    <scope>NUCLEOTIDE SEQUENCE [LARGE SCALE GENOMIC DNA]</scope>
    <source>
        <strain evidence="12 13">AlHP1</strain>
    </source>
</reference>
<dbReference type="RefSeq" id="XP_069207024.1">
    <property type="nucleotide sequence ID" value="XM_069354953.1"/>
</dbReference>
<gene>
    <name evidence="12" type="primary">MSE1</name>
    <name evidence="12" type="ORF">Q8F55_006493</name>
</gene>
<comment type="caution">
    <text evidence="12">The sequence shown here is derived from an EMBL/GenBank/DDBJ whole genome shotgun (WGS) entry which is preliminary data.</text>
</comment>
<dbReference type="PROSITE" id="PS00178">
    <property type="entry name" value="AA_TRNA_LIGASE_I"/>
    <property type="match status" value="1"/>
</dbReference>
<dbReference type="InterPro" id="IPR045462">
    <property type="entry name" value="aa-tRNA-synth_I_cd-bd"/>
</dbReference>
<dbReference type="PANTHER" id="PTHR43311">
    <property type="entry name" value="GLUTAMATE--TRNA LIGASE"/>
    <property type="match status" value="1"/>
</dbReference>
<keyword evidence="6 9" id="KW-0648">Protein biosynthesis</keyword>
<dbReference type="PANTHER" id="PTHR43311:SF2">
    <property type="entry name" value="GLUTAMATE--TRNA LIGASE, MITOCHONDRIAL-RELATED"/>
    <property type="match status" value="1"/>
</dbReference>
<dbReference type="InterPro" id="IPR008925">
    <property type="entry name" value="aa_tRNA-synth_I_cd-bd_sf"/>
</dbReference>
<dbReference type="InterPro" id="IPR033910">
    <property type="entry name" value="GluRS_core"/>
</dbReference>
<keyword evidence="5 9" id="KW-0067">ATP-binding</keyword>
<dbReference type="InterPro" id="IPR020751">
    <property type="entry name" value="aa-tRNA-synth_I_codon-bd_sub2"/>
</dbReference>
<dbReference type="CDD" id="cd00808">
    <property type="entry name" value="GluRS_core"/>
    <property type="match status" value="1"/>
</dbReference>
<evidence type="ECO:0000313" key="13">
    <source>
        <dbReference type="Proteomes" id="UP001565368"/>
    </source>
</evidence>
<evidence type="ECO:0000256" key="9">
    <source>
        <dbReference type="RuleBase" id="RU363037"/>
    </source>
</evidence>
<proteinExistence type="inferred from homology"/>
<evidence type="ECO:0000259" key="11">
    <source>
        <dbReference type="Pfam" id="PF19269"/>
    </source>
</evidence>
<dbReference type="Proteomes" id="UP001565368">
    <property type="component" value="Unassembled WGS sequence"/>
</dbReference>
<dbReference type="InterPro" id="IPR014729">
    <property type="entry name" value="Rossmann-like_a/b/a_fold"/>
</dbReference>
<accession>A0ABR3PXD9</accession>
<feature type="domain" description="Aminoacyl-tRNA synthetase class I anticodon-binding" evidence="11">
    <location>
        <begin position="454"/>
        <end position="573"/>
    </location>
</feature>
<name>A0ABR3PXD9_9TREE</name>
<evidence type="ECO:0000256" key="6">
    <source>
        <dbReference type="ARBA" id="ARBA00022917"/>
    </source>
</evidence>
<dbReference type="InterPro" id="IPR004527">
    <property type="entry name" value="Glu-tRNA-ligase_bac/mito"/>
</dbReference>
<dbReference type="GeneID" id="95987536"/>
<evidence type="ECO:0000313" key="12">
    <source>
        <dbReference type="EMBL" id="KAL1407080.1"/>
    </source>
</evidence>
<dbReference type="PRINTS" id="PR00987">
    <property type="entry name" value="TRNASYNTHGLU"/>
</dbReference>
<keyword evidence="7 9" id="KW-0030">Aminoacyl-tRNA synthetase</keyword>
<dbReference type="Gene3D" id="3.40.50.620">
    <property type="entry name" value="HUPs"/>
    <property type="match status" value="1"/>
</dbReference>
<feature type="domain" description="Glutamyl/glutaminyl-tRNA synthetase class Ib catalytic" evidence="10">
    <location>
        <begin position="37"/>
        <end position="322"/>
    </location>
</feature>
<dbReference type="Pfam" id="PF19269">
    <property type="entry name" value="Anticodon_2"/>
    <property type="match status" value="1"/>
</dbReference>
<dbReference type="Gene3D" id="1.10.10.350">
    <property type="match status" value="1"/>
</dbReference>
<dbReference type="InterPro" id="IPR020058">
    <property type="entry name" value="Glu/Gln-tRNA-synth_Ib_cat-dom"/>
</dbReference>
<dbReference type="SUPFAM" id="SSF52374">
    <property type="entry name" value="Nucleotidylyl transferase"/>
    <property type="match status" value="1"/>
</dbReference>
<evidence type="ECO:0000256" key="3">
    <source>
        <dbReference type="ARBA" id="ARBA00022598"/>
    </source>
</evidence>
<evidence type="ECO:0000256" key="1">
    <source>
        <dbReference type="ARBA" id="ARBA00007894"/>
    </source>
</evidence>